<evidence type="ECO:0000256" key="3">
    <source>
        <dbReference type="ARBA" id="ARBA00022679"/>
    </source>
</evidence>
<dbReference type="InterPro" id="IPR051259">
    <property type="entry name" value="rRNA_Methyltransferase"/>
</dbReference>
<dbReference type="Pfam" id="PF22435">
    <property type="entry name" value="MRM3-like_sub_bind"/>
    <property type="match status" value="1"/>
</dbReference>
<accession>A0A8B8GNR2</accession>
<evidence type="ECO:0000256" key="1">
    <source>
        <dbReference type="ARBA" id="ARBA00007228"/>
    </source>
</evidence>
<dbReference type="GeneID" id="112693225"/>
<feature type="domain" description="RNA 2-O ribose methyltransferase substrate binding" evidence="4">
    <location>
        <begin position="93"/>
        <end position="170"/>
    </location>
</feature>
<protein>
    <submittedName>
        <fullName evidence="6">rRNA methyltransferase 3, mitochondrial</fullName>
    </submittedName>
</protein>
<evidence type="ECO:0000259" key="4">
    <source>
        <dbReference type="SMART" id="SM00967"/>
    </source>
</evidence>
<dbReference type="Gene3D" id="3.30.1330.30">
    <property type="match status" value="1"/>
</dbReference>
<dbReference type="PANTHER" id="PTHR43191">
    <property type="entry name" value="RRNA METHYLTRANSFERASE 3"/>
    <property type="match status" value="1"/>
</dbReference>
<dbReference type="SUPFAM" id="SSF55315">
    <property type="entry name" value="L30e-like"/>
    <property type="match status" value="1"/>
</dbReference>
<keyword evidence="3" id="KW-0808">Transferase</keyword>
<sequence length="369" mass="41182">MKAISSYFTASLRLAVRNIAVQRSFATDPTPSTEKNPLDNIKPHTRSGVLSVVEKDDSGFPSYIILKETSPILSQAMINIKTKKRRQKKSSILLEGKRLIQDALNAGVKPKQIFFSQKRVLENLCIPEELRDLPVSRTIFYKAPYKMIQLFTETETSQGIMGIFEIPAFDHSVRKNVFPITVICDNIRDPGNLGAVLRTVTAVGASQILLMKGCTDLWGDKVLRSACGAHFRMKIVSDVDWSSLSNIKGQVCLADNNSLSTTDISEDNKIEVFRKTAPIELPIVPYYEVDYCKTTPLIFVIGGETLGLSEDSYEFARTQKGIRVNIPLQNGIESLNSATAVGILCFEAKKQMLKLIQDENQIDKMELKN</sequence>
<dbReference type="PANTHER" id="PTHR43191:SF2">
    <property type="entry name" value="RRNA METHYLTRANSFERASE 3, MITOCHONDRIAL"/>
    <property type="match status" value="1"/>
</dbReference>
<dbReference type="AlphaFoldDB" id="A0A8B8GNR2"/>
<dbReference type="SMART" id="SM00967">
    <property type="entry name" value="SpoU_sub_bind"/>
    <property type="match status" value="1"/>
</dbReference>
<dbReference type="GO" id="GO:0005737">
    <property type="term" value="C:cytoplasm"/>
    <property type="evidence" value="ECO:0007669"/>
    <property type="project" value="UniProtKB-ARBA"/>
</dbReference>
<dbReference type="OrthoDB" id="270651at2759"/>
<dbReference type="InterPro" id="IPR029026">
    <property type="entry name" value="tRNA_m1G_MTases_N"/>
</dbReference>
<dbReference type="Gene3D" id="3.40.1280.10">
    <property type="match status" value="1"/>
</dbReference>
<dbReference type="CDD" id="cd18106">
    <property type="entry name" value="SpoU-like_RNMTL1"/>
    <property type="match status" value="1"/>
</dbReference>
<proteinExistence type="inferred from homology"/>
<dbReference type="InterPro" id="IPR013123">
    <property type="entry name" value="SpoU_subst-bd"/>
</dbReference>
<dbReference type="InterPro" id="IPR001537">
    <property type="entry name" value="SpoU_MeTrfase"/>
</dbReference>
<dbReference type="Proteomes" id="UP000694846">
    <property type="component" value="Unplaced"/>
</dbReference>
<gene>
    <name evidence="6" type="primary">LOC112693225</name>
</gene>
<dbReference type="Pfam" id="PF00588">
    <property type="entry name" value="SpoU_methylase"/>
    <property type="match status" value="1"/>
</dbReference>
<dbReference type="GO" id="GO:0008173">
    <property type="term" value="F:RNA methyltransferase activity"/>
    <property type="evidence" value="ECO:0007669"/>
    <property type="project" value="InterPro"/>
</dbReference>
<reference evidence="6" key="1">
    <citation type="submission" date="2025-08" db="UniProtKB">
        <authorList>
            <consortium name="RefSeq"/>
        </authorList>
    </citation>
    <scope>IDENTIFICATION</scope>
    <source>
        <tissue evidence="6">Whole body</tissue>
    </source>
</reference>
<dbReference type="GO" id="GO:0003723">
    <property type="term" value="F:RNA binding"/>
    <property type="evidence" value="ECO:0007669"/>
    <property type="project" value="InterPro"/>
</dbReference>
<dbReference type="InterPro" id="IPR053888">
    <property type="entry name" value="MRM3-like_sub_bind"/>
</dbReference>
<keyword evidence="5" id="KW-1185">Reference proteome</keyword>
<name>A0A8B8GNR2_9HEMI</name>
<dbReference type="RefSeq" id="XP_025423987.1">
    <property type="nucleotide sequence ID" value="XM_025568202.1"/>
</dbReference>
<evidence type="ECO:0000313" key="6">
    <source>
        <dbReference type="RefSeq" id="XP_025423987.1"/>
    </source>
</evidence>
<comment type="similarity">
    <text evidence="1">Belongs to the class IV-like SAM-binding methyltransferase superfamily. RNA methyltransferase TrmH family.</text>
</comment>
<dbReference type="InterPro" id="IPR029028">
    <property type="entry name" value="Alpha/beta_knot_MTases"/>
</dbReference>
<keyword evidence="2 6" id="KW-0489">Methyltransferase</keyword>
<dbReference type="SUPFAM" id="SSF75217">
    <property type="entry name" value="alpha/beta knot"/>
    <property type="match status" value="1"/>
</dbReference>
<evidence type="ECO:0000313" key="5">
    <source>
        <dbReference type="Proteomes" id="UP000694846"/>
    </source>
</evidence>
<organism evidence="5 6">
    <name type="scientific">Sipha flava</name>
    <name type="common">yellow sugarcane aphid</name>
    <dbReference type="NCBI Taxonomy" id="143950"/>
    <lineage>
        <taxon>Eukaryota</taxon>
        <taxon>Metazoa</taxon>
        <taxon>Ecdysozoa</taxon>
        <taxon>Arthropoda</taxon>
        <taxon>Hexapoda</taxon>
        <taxon>Insecta</taxon>
        <taxon>Pterygota</taxon>
        <taxon>Neoptera</taxon>
        <taxon>Paraneoptera</taxon>
        <taxon>Hemiptera</taxon>
        <taxon>Sternorrhyncha</taxon>
        <taxon>Aphidomorpha</taxon>
        <taxon>Aphidoidea</taxon>
        <taxon>Aphididae</taxon>
        <taxon>Sipha</taxon>
    </lineage>
</organism>
<dbReference type="GO" id="GO:0006396">
    <property type="term" value="P:RNA processing"/>
    <property type="evidence" value="ECO:0007669"/>
    <property type="project" value="InterPro"/>
</dbReference>
<dbReference type="InterPro" id="IPR029064">
    <property type="entry name" value="Ribosomal_eL30-like_sf"/>
</dbReference>
<evidence type="ECO:0000256" key="2">
    <source>
        <dbReference type="ARBA" id="ARBA00022603"/>
    </source>
</evidence>
<dbReference type="GO" id="GO:0032259">
    <property type="term" value="P:methylation"/>
    <property type="evidence" value="ECO:0007669"/>
    <property type="project" value="UniProtKB-KW"/>
</dbReference>